<gene>
    <name evidence="2" type="ORF">GCM10009108_22770</name>
</gene>
<proteinExistence type="predicted"/>
<sequence>MLTMALKVFDLSCEHDHVFEGWFSSRDSFQDQLAQGLVRCPVCHSDQITRRVSAPHLNVSHLRAGSAPRAEPAARSESVPQGRAAVAAPSGDQLARLQAEVLRQIRRIVRQTDDVGSRFADEARRMHNGEIEERPIRGQASLQECRDLVDEGISIMPIPDILDDDRLQ</sequence>
<protein>
    <submittedName>
        <fullName evidence="2">DUF1178 family protein</fullName>
    </submittedName>
</protein>
<dbReference type="EMBL" id="BAAAEX010000011">
    <property type="protein sequence ID" value="GAA0781407.1"/>
    <property type="molecule type" value="Genomic_DNA"/>
</dbReference>
<evidence type="ECO:0000256" key="1">
    <source>
        <dbReference type="SAM" id="MobiDB-lite"/>
    </source>
</evidence>
<reference evidence="2 3" key="1">
    <citation type="journal article" date="2019" name="Int. J. Syst. Evol. Microbiol.">
        <title>The Global Catalogue of Microorganisms (GCM) 10K type strain sequencing project: providing services to taxonomists for standard genome sequencing and annotation.</title>
        <authorList>
            <consortium name="The Broad Institute Genomics Platform"/>
            <consortium name="The Broad Institute Genome Sequencing Center for Infectious Disease"/>
            <person name="Wu L."/>
            <person name="Ma J."/>
        </authorList>
    </citation>
    <scope>NUCLEOTIDE SEQUENCE [LARGE SCALE GENOMIC DNA]</scope>
    <source>
        <strain evidence="2 3">JCM 15515</strain>
    </source>
</reference>
<organism evidence="2 3">
    <name type="scientific">Castellaniella ginsengisoli</name>
    <dbReference type="NCBI Taxonomy" id="546114"/>
    <lineage>
        <taxon>Bacteria</taxon>
        <taxon>Pseudomonadati</taxon>
        <taxon>Pseudomonadota</taxon>
        <taxon>Betaproteobacteria</taxon>
        <taxon>Burkholderiales</taxon>
        <taxon>Alcaligenaceae</taxon>
        <taxon>Castellaniella</taxon>
    </lineage>
</organism>
<evidence type="ECO:0000313" key="2">
    <source>
        <dbReference type="EMBL" id="GAA0781407.1"/>
    </source>
</evidence>
<evidence type="ECO:0000313" key="3">
    <source>
        <dbReference type="Proteomes" id="UP001500573"/>
    </source>
</evidence>
<dbReference type="InterPro" id="IPR009562">
    <property type="entry name" value="DUF1178"/>
</dbReference>
<name>A0ABN1L0U4_9BURK</name>
<dbReference type="PIRSF" id="PIRSF032131">
    <property type="entry name" value="UCP032131"/>
    <property type="match status" value="1"/>
</dbReference>
<comment type="caution">
    <text evidence="2">The sequence shown here is derived from an EMBL/GenBank/DDBJ whole genome shotgun (WGS) entry which is preliminary data.</text>
</comment>
<dbReference type="Pfam" id="PF06676">
    <property type="entry name" value="DUF1178"/>
    <property type="match status" value="1"/>
</dbReference>
<accession>A0ABN1L0U4</accession>
<keyword evidence="3" id="KW-1185">Reference proteome</keyword>
<feature type="region of interest" description="Disordered" evidence="1">
    <location>
        <begin position="64"/>
        <end position="87"/>
    </location>
</feature>
<dbReference type="Proteomes" id="UP001500573">
    <property type="component" value="Unassembled WGS sequence"/>
</dbReference>